<name>A0AAN6G1J8_9PEZI</name>
<dbReference type="PANTHER" id="PTHR13243">
    <property type="entry name" value="HSPC111 PROTEIN-RELATED"/>
    <property type="match status" value="1"/>
</dbReference>
<evidence type="ECO:0000256" key="8">
    <source>
        <dbReference type="SAM" id="MobiDB-lite"/>
    </source>
</evidence>
<evidence type="ECO:0000313" key="10">
    <source>
        <dbReference type="Proteomes" id="UP001168146"/>
    </source>
</evidence>
<evidence type="ECO:0000256" key="4">
    <source>
        <dbReference type="ARBA" id="ARBA00011187"/>
    </source>
</evidence>
<evidence type="ECO:0000256" key="5">
    <source>
        <dbReference type="ARBA" id="ARBA00015522"/>
    </source>
</evidence>
<keyword evidence="7" id="KW-0687">Ribonucleoprotein</keyword>
<keyword evidence="6" id="KW-0539">Nucleus</keyword>
<dbReference type="AlphaFoldDB" id="A0AAN6G1J8"/>
<dbReference type="PANTHER" id="PTHR13243:SF1">
    <property type="entry name" value="NUCLEOLAR PROTEIN 16"/>
    <property type="match status" value="1"/>
</dbReference>
<dbReference type="InterPro" id="IPR019002">
    <property type="entry name" value="Ribosome_biogenesis_Nop16"/>
</dbReference>
<dbReference type="GO" id="GO:1990904">
    <property type="term" value="C:ribonucleoprotein complex"/>
    <property type="evidence" value="ECO:0007669"/>
    <property type="project" value="UniProtKB-KW"/>
</dbReference>
<evidence type="ECO:0000256" key="7">
    <source>
        <dbReference type="ARBA" id="ARBA00023274"/>
    </source>
</evidence>
<evidence type="ECO:0000256" key="3">
    <source>
        <dbReference type="ARBA" id="ARBA00008479"/>
    </source>
</evidence>
<evidence type="ECO:0000256" key="2">
    <source>
        <dbReference type="ARBA" id="ARBA00004604"/>
    </source>
</evidence>
<dbReference type="Proteomes" id="UP001168146">
    <property type="component" value="Unassembled WGS sequence"/>
</dbReference>
<dbReference type="Pfam" id="PF09420">
    <property type="entry name" value="Nop16"/>
    <property type="match status" value="1"/>
</dbReference>
<feature type="compositionally biased region" description="Basic and acidic residues" evidence="8">
    <location>
        <begin position="122"/>
        <end position="143"/>
    </location>
</feature>
<dbReference type="GO" id="GO:0005730">
    <property type="term" value="C:nucleolus"/>
    <property type="evidence" value="ECO:0007669"/>
    <property type="project" value="UniProtKB-SubCell"/>
</dbReference>
<accession>A0AAN6G1J8</accession>
<dbReference type="EMBL" id="JASUXU010000001">
    <property type="protein sequence ID" value="KAK0328093.1"/>
    <property type="molecule type" value="Genomic_DNA"/>
</dbReference>
<comment type="subunit">
    <text evidence="4">Component of the pre-66S ribosomal particle.</text>
</comment>
<sequence length="300" mass="33574">MAVKHIETISNAKNAFRAGTSAELVGVIPRYLFTLPRPPPSVPSINVLDPVHSKQIIADMGRELQKKKNRSGVSKAVRKPRSKKLHLQNPIISANWDKTQTLEQNYKRLGLTSKLNKNTGGVERKAEDVQRARDEAAGESVKQKDDVLAIGAMRRPREIQVQEARIERDPETGRILRVIGDGQGRANPLNDPLNELDSEDDDEMGDGMGQHASHITAYAAGDDTRTEVVRRLEFEASRPKATHKPMQSENERAFVVELVAKYGDDYGAMTRDMKINYMQRSAGDLKRRVKKWRESGGMVA</sequence>
<feature type="region of interest" description="Disordered" evidence="8">
    <location>
        <begin position="119"/>
        <end position="143"/>
    </location>
</feature>
<organism evidence="9 10">
    <name type="scientific">Friedmanniomyces endolithicus</name>
    <dbReference type="NCBI Taxonomy" id="329885"/>
    <lineage>
        <taxon>Eukaryota</taxon>
        <taxon>Fungi</taxon>
        <taxon>Dikarya</taxon>
        <taxon>Ascomycota</taxon>
        <taxon>Pezizomycotina</taxon>
        <taxon>Dothideomycetes</taxon>
        <taxon>Dothideomycetidae</taxon>
        <taxon>Mycosphaerellales</taxon>
        <taxon>Teratosphaeriaceae</taxon>
        <taxon>Friedmanniomyces</taxon>
    </lineage>
</organism>
<evidence type="ECO:0000256" key="1">
    <source>
        <dbReference type="ARBA" id="ARBA00002889"/>
    </source>
</evidence>
<comment type="caution">
    <text evidence="9">The sequence shown here is derived from an EMBL/GenBank/DDBJ whole genome shotgun (WGS) entry which is preliminary data.</text>
</comment>
<evidence type="ECO:0000313" key="9">
    <source>
        <dbReference type="EMBL" id="KAK0328093.1"/>
    </source>
</evidence>
<comment type="function">
    <text evidence="1">Involved in the biogenesis of the 60S ribosomal subunit.</text>
</comment>
<protein>
    <recommendedName>
        <fullName evidence="5">Nucleolar protein 16</fullName>
    </recommendedName>
</protein>
<reference evidence="9" key="1">
    <citation type="submission" date="2021-12" db="EMBL/GenBank/DDBJ databases">
        <title>Black yeast isolated from Biological Soil Crust.</title>
        <authorList>
            <person name="Kurbessoian T."/>
        </authorList>
    </citation>
    <scope>NUCLEOTIDE SEQUENCE</scope>
    <source>
        <strain evidence="9">CCFEE 5208</strain>
    </source>
</reference>
<comment type="subcellular location">
    <subcellularLocation>
        <location evidence="2">Nucleus</location>
        <location evidence="2">Nucleolus</location>
    </subcellularLocation>
</comment>
<feature type="region of interest" description="Disordered" evidence="8">
    <location>
        <begin position="181"/>
        <end position="200"/>
    </location>
</feature>
<proteinExistence type="inferred from homology"/>
<gene>
    <name evidence="9" type="primary">nop16_1</name>
    <name evidence="9" type="ORF">LTR82_000020</name>
</gene>
<evidence type="ECO:0000256" key="6">
    <source>
        <dbReference type="ARBA" id="ARBA00023242"/>
    </source>
</evidence>
<dbReference type="GO" id="GO:0042273">
    <property type="term" value="P:ribosomal large subunit biogenesis"/>
    <property type="evidence" value="ECO:0007669"/>
    <property type="project" value="TreeGrafter"/>
</dbReference>
<comment type="similarity">
    <text evidence="3">Belongs to the NOP16 family.</text>
</comment>